<evidence type="ECO:0000256" key="9">
    <source>
        <dbReference type="ARBA" id="ARBA00022842"/>
    </source>
</evidence>
<dbReference type="GO" id="GO:0005524">
    <property type="term" value="F:ATP binding"/>
    <property type="evidence" value="ECO:0007669"/>
    <property type="project" value="UniProtKB-KW"/>
</dbReference>
<dbReference type="GO" id="GO:0016740">
    <property type="term" value="F:transferase activity"/>
    <property type="evidence" value="ECO:0007669"/>
    <property type="project" value="UniProtKB-KW"/>
</dbReference>
<dbReference type="Proteomes" id="UP000176498">
    <property type="component" value="Unassembled WGS sequence"/>
</dbReference>
<comment type="similarity">
    <text evidence="2">Belongs to the TsaE family.</text>
</comment>
<dbReference type="Pfam" id="PF02367">
    <property type="entry name" value="TsaE"/>
    <property type="match status" value="1"/>
</dbReference>
<dbReference type="EMBL" id="MHHZ01000023">
    <property type="protein sequence ID" value="OGY40884.1"/>
    <property type="molecule type" value="Genomic_DNA"/>
</dbReference>
<keyword evidence="9" id="KW-0460">Magnesium</keyword>
<gene>
    <name evidence="11" type="ORF">A2Y82_03360</name>
</gene>
<proteinExistence type="inferred from homology"/>
<dbReference type="CDD" id="cd02019">
    <property type="entry name" value="NK"/>
    <property type="match status" value="1"/>
</dbReference>
<evidence type="ECO:0000256" key="7">
    <source>
        <dbReference type="ARBA" id="ARBA00022741"/>
    </source>
</evidence>
<dbReference type="InterPro" id="IPR027417">
    <property type="entry name" value="P-loop_NTPase"/>
</dbReference>
<evidence type="ECO:0000256" key="8">
    <source>
        <dbReference type="ARBA" id="ARBA00022840"/>
    </source>
</evidence>
<name>A0A1G1XLU0_9BACT</name>
<protein>
    <recommendedName>
        <fullName evidence="3">tRNA threonylcarbamoyladenosine biosynthesis protein TsaE</fullName>
    </recommendedName>
    <alternativeName>
        <fullName evidence="10">t(6)A37 threonylcarbamoyladenosine biosynthesis protein TsaE</fullName>
    </alternativeName>
</protein>
<dbReference type="GO" id="GO:0002949">
    <property type="term" value="P:tRNA threonylcarbamoyladenosine modification"/>
    <property type="evidence" value="ECO:0007669"/>
    <property type="project" value="InterPro"/>
</dbReference>
<evidence type="ECO:0000256" key="4">
    <source>
        <dbReference type="ARBA" id="ARBA00022490"/>
    </source>
</evidence>
<keyword evidence="8" id="KW-0067">ATP-binding</keyword>
<keyword evidence="5" id="KW-0819">tRNA processing</keyword>
<evidence type="ECO:0000313" key="12">
    <source>
        <dbReference type="Proteomes" id="UP000176498"/>
    </source>
</evidence>
<dbReference type="GO" id="GO:0005737">
    <property type="term" value="C:cytoplasm"/>
    <property type="evidence" value="ECO:0007669"/>
    <property type="project" value="UniProtKB-SubCell"/>
</dbReference>
<dbReference type="AlphaFoldDB" id="A0A1G1XLU0"/>
<evidence type="ECO:0000256" key="5">
    <source>
        <dbReference type="ARBA" id="ARBA00022694"/>
    </source>
</evidence>
<evidence type="ECO:0000256" key="10">
    <source>
        <dbReference type="ARBA" id="ARBA00032441"/>
    </source>
</evidence>
<keyword evidence="4" id="KW-0963">Cytoplasm</keyword>
<evidence type="ECO:0000313" key="11">
    <source>
        <dbReference type="EMBL" id="OGY40884.1"/>
    </source>
</evidence>
<dbReference type="InterPro" id="IPR003442">
    <property type="entry name" value="T6A_TsaE"/>
</dbReference>
<dbReference type="PANTHER" id="PTHR33540">
    <property type="entry name" value="TRNA THREONYLCARBAMOYLADENOSINE BIOSYNTHESIS PROTEIN TSAE"/>
    <property type="match status" value="1"/>
</dbReference>
<dbReference type="SUPFAM" id="SSF52540">
    <property type="entry name" value="P-loop containing nucleoside triphosphate hydrolases"/>
    <property type="match status" value="1"/>
</dbReference>
<organism evidence="11 12">
    <name type="scientific">Candidatus Buchananbacteria bacterium RBG_13_36_9</name>
    <dbReference type="NCBI Taxonomy" id="1797530"/>
    <lineage>
        <taxon>Bacteria</taxon>
        <taxon>Candidatus Buchananiibacteriota</taxon>
    </lineage>
</organism>
<evidence type="ECO:0000256" key="6">
    <source>
        <dbReference type="ARBA" id="ARBA00022723"/>
    </source>
</evidence>
<keyword evidence="11" id="KW-0808">Transferase</keyword>
<evidence type="ECO:0000256" key="2">
    <source>
        <dbReference type="ARBA" id="ARBA00007599"/>
    </source>
</evidence>
<dbReference type="NCBIfam" id="TIGR00150">
    <property type="entry name" value="T6A_YjeE"/>
    <property type="match status" value="1"/>
</dbReference>
<sequence>MKYISKNEKETYQIAEKLAKKLKGGEIIALEGDLGAGKTTFVKGLAKAFGVSQHVTSPTFVLLKIYSIRNRVLRIKNLVHVDCYRLDEPQELFYLGIEEYLNKPDTVVVIEWADKIKDYLKKFKKEIWIKILLNKNKRNFIITR</sequence>
<keyword evidence="6" id="KW-0479">Metal-binding</keyword>
<comment type="caution">
    <text evidence="11">The sequence shown here is derived from an EMBL/GenBank/DDBJ whole genome shotgun (WGS) entry which is preliminary data.</text>
</comment>
<accession>A0A1G1XLU0</accession>
<evidence type="ECO:0000256" key="3">
    <source>
        <dbReference type="ARBA" id="ARBA00019010"/>
    </source>
</evidence>
<comment type="subcellular location">
    <subcellularLocation>
        <location evidence="1">Cytoplasm</location>
    </subcellularLocation>
</comment>
<dbReference type="PANTHER" id="PTHR33540:SF2">
    <property type="entry name" value="TRNA THREONYLCARBAMOYLADENOSINE BIOSYNTHESIS PROTEIN TSAE"/>
    <property type="match status" value="1"/>
</dbReference>
<keyword evidence="7" id="KW-0547">Nucleotide-binding</keyword>
<reference evidence="11 12" key="1">
    <citation type="journal article" date="2016" name="Nat. Commun.">
        <title>Thousands of microbial genomes shed light on interconnected biogeochemical processes in an aquifer system.</title>
        <authorList>
            <person name="Anantharaman K."/>
            <person name="Brown C.T."/>
            <person name="Hug L.A."/>
            <person name="Sharon I."/>
            <person name="Castelle C.J."/>
            <person name="Probst A.J."/>
            <person name="Thomas B.C."/>
            <person name="Singh A."/>
            <person name="Wilkins M.J."/>
            <person name="Karaoz U."/>
            <person name="Brodie E.L."/>
            <person name="Williams K.H."/>
            <person name="Hubbard S.S."/>
            <person name="Banfield J.F."/>
        </authorList>
    </citation>
    <scope>NUCLEOTIDE SEQUENCE [LARGE SCALE GENOMIC DNA]</scope>
</reference>
<dbReference type="Gene3D" id="3.40.50.300">
    <property type="entry name" value="P-loop containing nucleotide triphosphate hydrolases"/>
    <property type="match status" value="1"/>
</dbReference>
<dbReference type="GO" id="GO:0046872">
    <property type="term" value="F:metal ion binding"/>
    <property type="evidence" value="ECO:0007669"/>
    <property type="project" value="UniProtKB-KW"/>
</dbReference>
<evidence type="ECO:0000256" key="1">
    <source>
        <dbReference type="ARBA" id="ARBA00004496"/>
    </source>
</evidence>